<evidence type="ECO:0000256" key="1">
    <source>
        <dbReference type="ARBA" id="ARBA00004752"/>
    </source>
</evidence>
<dbReference type="InterPro" id="IPR038054">
    <property type="entry name" value="LD_TPept-like_central_sf"/>
</dbReference>
<dbReference type="GO" id="GO:0008360">
    <property type="term" value="P:regulation of cell shape"/>
    <property type="evidence" value="ECO:0007669"/>
    <property type="project" value="UniProtKB-UniRule"/>
</dbReference>
<evidence type="ECO:0000256" key="7">
    <source>
        <dbReference type="SAM" id="Phobius"/>
    </source>
</evidence>
<keyword evidence="7" id="KW-0472">Membrane</keyword>
<dbReference type="InterPro" id="IPR050979">
    <property type="entry name" value="LD-transpeptidase"/>
</dbReference>
<evidence type="ECO:0000313" key="10">
    <source>
        <dbReference type="Proteomes" id="UP000886723"/>
    </source>
</evidence>
<evidence type="ECO:0000259" key="8">
    <source>
        <dbReference type="PROSITE" id="PS52029"/>
    </source>
</evidence>
<dbReference type="Gene3D" id="3.10.20.800">
    <property type="match status" value="1"/>
</dbReference>
<evidence type="ECO:0000256" key="5">
    <source>
        <dbReference type="ARBA" id="ARBA00023316"/>
    </source>
</evidence>
<keyword evidence="7" id="KW-0812">Transmembrane</keyword>
<comment type="pathway">
    <text evidence="1 6">Cell wall biogenesis; peptidoglycan biosynthesis.</text>
</comment>
<reference evidence="9" key="1">
    <citation type="submission" date="2020-10" db="EMBL/GenBank/DDBJ databases">
        <authorList>
            <person name="Gilroy R."/>
        </authorList>
    </citation>
    <scope>NUCLEOTIDE SEQUENCE</scope>
    <source>
        <strain evidence="9">ChiBcec2-4451</strain>
    </source>
</reference>
<feature type="transmembrane region" description="Helical" evidence="7">
    <location>
        <begin position="9"/>
        <end position="31"/>
    </location>
</feature>
<evidence type="ECO:0000256" key="4">
    <source>
        <dbReference type="ARBA" id="ARBA00022984"/>
    </source>
</evidence>
<sequence length="484" mass="55832">MEEKKKHSIGFRIAVGTVCGAVVLGLGFYAYQAWQYRNRFFEGTVINGIDCSGLTAQEATEKIREKVENYQLQITFRENQTEEIPGREIDYRYVSDGSENELMEAQNPLLWIKGYFSPEQYQVKEHIAFDQKKLEKQLNQLPQMKEEEQTQPENAFVIFRNDEFVIEPEKEGTMILPEKLYKAAEEAVETSSKTLSAEDAGIYQEPQVRKDDDTLVRQKDQLNDLVKVTITYQLPYGKEKVLDGEELKTWLVTDKKGNYSRDDEKFDKKLKQFVEELAEEVDTKGKNRKFHTTSGLDVNVESSDYGWKIDKKKERKALKKLLNQQKSTTREPVYSSQEMGEENNGLGKNYIEVNLTEQHLYYYKDNKVVLDTPLVSGKMTRDRFTPPGIFLLTYKQRDRVLKGRPLPNGQPSYQSPVDYWMPFNGGIGLHDASWRGKFGGTIYRYSGSHGCINLPSSKAAKIYEMIDKETPIVCVYNDGYQLIG</sequence>
<keyword evidence="5 6" id="KW-0961">Cell wall biogenesis/degradation</keyword>
<dbReference type="PANTHER" id="PTHR30582:SF33">
    <property type="entry name" value="EXPORTED PROTEIN"/>
    <property type="match status" value="1"/>
</dbReference>
<feature type="domain" description="L,D-TPase catalytic" evidence="8">
    <location>
        <begin position="349"/>
        <end position="475"/>
    </location>
</feature>
<evidence type="ECO:0000256" key="6">
    <source>
        <dbReference type="PROSITE-ProRule" id="PRU01373"/>
    </source>
</evidence>
<dbReference type="PROSITE" id="PS52029">
    <property type="entry name" value="LD_TPASE"/>
    <property type="match status" value="1"/>
</dbReference>
<dbReference type="SUPFAM" id="SSF143985">
    <property type="entry name" value="L,D-transpeptidase pre-catalytic domain-like"/>
    <property type="match status" value="1"/>
</dbReference>
<dbReference type="Gene3D" id="2.40.440.10">
    <property type="entry name" value="L,D-transpeptidase catalytic domain-like"/>
    <property type="match status" value="1"/>
</dbReference>
<dbReference type="SUPFAM" id="SSF141523">
    <property type="entry name" value="L,D-transpeptidase catalytic domain-like"/>
    <property type="match status" value="1"/>
</dbReference>
<feature type="active site" description="Nucleophile" evidence="6">
    <location>
        <position position="451"/>
    </location>
</feature>
<keyword evidence="4 6" id="KW-0573">Peptidoglycan synthesis</keyword>
<dbReference type="Pfam" id="PF03734">
    <property type="entry name" value="YkuD"/>
    <property type="match status" value="1"/>
</dbReference>
<proteinExistence type="predicted"/>
<protein>
    <submittedName>
        <fullName evidence="9">L,D-transpeptidase family protein</fullName>
    </submittedName>
</protein>
<keyword evidence="3 6" id="KW-0133">Cell shape</keyword>
<name>A0A9D1T7X5_9FIRM</name>
<keyword evidence="7" id="KW-1133">Transmembrane helix</keyword>
<dbReference type="GO" id="GO:0018104">
    <property type="term" value="P:peptidoglycan-protein cross-linking"/>
    <property type="evidence" value="ECO:0007669"/>
    <property type="project" value="TreeGrafter"/>
</dbReference>
<dbReference type="GO" id="GO:0005576">
    <property type="term" value="C:extracellular region"/>
    <property type="evidence" value="ECO:0007669"/>
    <property type="project" value="TreeGrafter"/>
</dbReference>
<dbReference type="EMBL" id="DVON01000272">
    <property type="protein sequence ID" value="HIV13978.1"/>
    <property type="molecule type" value="Genomic_DNA"/>
</dbReference>
<dbReference type="InterPro" id="IPR022029">
    <property type="entry name" value="YoaR-like_PG-bd"/>
</dbReference>
<gene>
    <name evidence="9" type="ORF">IAA63_12700</name>
</gene>
<evidence type="ECO:0000256" key="3">
    <source>
        <dbReference type="ARBA" id="ARBA00022960"/>
    </source>
</evidence>
<dbReference type="CDD" id="cd16913">
    <property type="entry name" value="YkuD_like"/>
    <property type="match status" value="1"/>
</dbReference>
<dbReference type="Proteomes" id="UP000886723">
    <property type="component" value="Unassembled WGS sequence"/>
</dbReference>
<dbReference type="AlphaFoldDB" id="A0A9D1T7X5"/>
<dbReference type="PANTHER" id="PTHR30582">
    <property type="entry name" value="L,D-TRANSPEPTIDASE"/>
    <property type="match status" value="1"/>
</dbReference>
<keyword evidence="2" id="KW-0808">Transferase</keyword>
<feature type="active site" description="Proton donor/acceptor" evidence="6">
    <location>
        <position position="430"/>
    </location>
</feature>
<reference evidence="9" key="2">
    <citation type="journal article" date="2021" name="PeerJ">
        <title>Extensive microbial diversity within the chicken gut microbiome revealed by metagenomics and culture.</title>
        <authorList>
            <person name="Gilroy R."/>
            <person name="Ravi A."/>
            <person name="Getino M."/>
            <person name="Pursley I."/>
            <person name="Horton D.L."/>
            <person name="Alikhan N.F."/>
            <person name="Baker D."/>
            <person name="Gharbi K."/>
            <person name="Hall N."/>
            <person name="Watson M."/>
            <person name="Adriaenssens E.M."/>
            <person name="Foster-Nyarko E."/>
            <person name="Jarju S."/>
            <person name="Secka A."/>
            <person name="Antonio M."/>
            <person name="Oren A."/>
            <person name="Chaudhuri R.R."/>
            <person name="La Ragione R."/>
            <person name="Hildebrand F."/>
            <person name="Pallen M.J."/>
        </authorList>
    </citation>
    <scope>NUCLEOTIDE SEQUENCE</scope>
    <source>
        <strain evidence="9">ChiBcec2-4451</strain>
    </source>
</reference>
<dbReference type="InterPro" id="IPR005490">
    <property type="entry name" value="LD_TPept_cat_dom"/>
</dbReference>
<evidence type="ECO:0000313" key="9">
    <source>
        <dbReference type="EMBL" id="HIV13978.1"/>
    </source>
</evidence>
<dbReference type="GO" id="GO:0071555">
    <property type="term" value="P:cell wall organization"/>
    <property type="evidence" value="ECO:0007669"/>
    <property type="project" value="UniProtKB-UniRule"/>
</dbReference>
<dbReference type="GO" id="GO:0071972">
    <property type="term" value="F:peptidoglycan L,D-transpeptidase activity"/>
    <property type="evidence" value="ECO:0007669"/>
    <property type="project" value="TreeGrafter"/>
</dbReference>
<accession>A0A9D1T7X5</accession>
<dbReference type="InterPro" id="IPR038063">
    <property type="entry name" value="Transpep_catalytic_dom"/>
</dbReference>
<evidence type="ECO:0000256" key="2">
    <source>
        <dbReference type="ARBA" id="ARBA00022679"/>
    </source>
</evidence>
<dbReference type="GO" id="GO:0016740">
    <property type="term" value="F:transferase activity"/>
    <property type="evidence" value="ECO:0007669"/>
    <property type="project" value="UniProtKB-KW"/>
</dbReference>
<organism evidence="9 10">
    <name type="scientific">Candidatus Pullilachnospira stercoravium</name>
    <dbReference type="NCBI Taxonomy" id="2840913"/>
    <lineage>
        <taxon>Bacteria</taxon>
        <taxon>Bacillati</taxon>
        <taxon>Bacillota</taxon>
        <taxon>Clostridia</taxon>
        <taxon>Lachnospirales</taxon>
        <taxon>Lachnospiraceae</taxon>
        <taxon>Lachnospiraceae incertae sedis</taxon>
        <taxon>Candidatus Pullilachnospira</taxon>
    </lineage>
</organism>
<dbReference type="Pfam" id="PF12229">
    <property type="entry name" value="PG_binding_4"/>
    <property type="match status" value="2"/>
</dbReference>
<comment type="caution">
    <text evidence="9">The sequence shown here is derived from an EMBL/GenBank/DDBJ whole genome shotgun (WGS) entry which is preliminary data.</text>
</comment>